<sequence length="248" mass="27355">MLSDETDVDALNLSMPLDNIAAPASGGKVSTKRSRNFTQKEDIQLCMSWQNISTDPIVANEQPGKSYWKRIAEHFHAHRTLSLIGVQTHLSIVGLVEAQTMFTNKDPKDRSFQFLHCWLKVRNCPKLQAIEQSHKRPRSTKSSMPCEVGATEEEGDETGKSETPDSAQASQHVRPIGRKEAKKRLKTGGDAGPYKENIEPLAEPPVWRAVALAIPAPPVPPPHGCCLQVYNLLLSADCTIEGVCRPVN</sequence>
<proteinExistence type="predicted"/>
<evidence type="ECO:0000313" key="3">
    <source>
        <dbReference type="EMBL" id="OEL35662.1"/>
    </source>
</evidence>
<evidence type="ECO:0000259" key="2">
    <source>
        <dbReference type="Pfam" id="PF14303"/>
    </source>
</evidence>
<protein>
    <recommendedName>
        <fullName evidence="2">No apical meristem-associated C-terminal domain-containing protein</fullName>
    </recommendedName>
</protein>
<feature type="region of interest" description="Disordered" evidence="1">
    <location>
        <begin position="130"/>
        <end position="197"/>
    </location>
</feature>
<dbReference type="InterPro" id="IPR029466">
    <property type="entry name" value="NAM-associated_C"/>
</dbReference>
<dbReference type="OrthoDB" id="680504at2759"/>
<reference evidence="3 4" key="1">
    <citation type="submission" date="2016-09" db="EMBL/GenBank/DDBJ databases">
        <title>The draft genome of Dichanthelium oligosanthes: A C3 panicoid grass species.</title>
        <authorList>
            <person name="Studer A.J."/>
            <person name="Schnable J.C."/>
            <person name="Brutnell T.P."/>
        </authorList>
    </citation>
    <scope>NUCLEOTIDE SEQUENCE [LARGE SCALE GENOMIC DNA]</scope>
    <source>
        <strain evidence="4">cv. Kellogg 1175</strain>
        <tissue evidence="3">Leaf</tissue>
    </source>
</reference>
<gene>
    <name evidence="3" type="ORF">BAE44_0003319</name>
</gene>
<dbReference type="Proteomes" id="UP000095767">
    <property type="component" value="Unassembled WGS sequence"/>
</dbReference>
<accession>A0A1E5WE33</accession>
<dbReference type="STRING" id="888268.A0A1E5WE33"/>
<evidence type="ECO:0000313" key="4">
    <source>
        <dbReference type="Proteomes" id="UP000095767"/>
    </source>
</evidence>
<evidence type="ECO:0000256" key="1">
    <source>
        <dbReference type="SAM" id="MobiDB-lite"/>
    </source>
</evidence>
<keyword evidence="4" id="KW-1185">Reference proteome</keyword>
<dbReference type="PANTHER" id="PTHR45125:SF28">
    <property type="entry name" value="OS02G0603500 PROTEIN"/>
    <property type="match status" value="1"/>
</dbReference>
<comment type="caution">
    <text evidence="3">The sequence shown here is derived from an EMBL/GenBank/DDBJ whole genome shotgun (WGS) entry which is preliminary data.</text>
</comment>
<dbReference type="PANTHER" id="PTHR45125">
    <property type="entry name" value="F21J9.4-RELATED"/>
    <property type="match status" value="1"/>
</dbReference>
<dbReference type="EMBL" id="LWDX02011465">
    <property type="protein sequence ID" value="OEL35662.1"/>
    <property type="molecule type" value="Genomic_DNA"/>
</dbReference>
<feature type="domain" description="No apical meristem-associated C-terminal" evidence="2">
    <location>
        <begin position="110"/>
        <end position="187"/>
    </location>
</feature>
<name>A0A1E5WE33_9POAL</name>
<dbReference type="Pfam" id="PF14303">
    <property type="entry name" value="NAM-associated"/>
    <property type="match status" value="1"/>
</dbReference>
<dbReference type="AlphaFoldDB" id="A0A1E5WE33"/>
<organism evidence="3 4">
    <name type="scientific">Dichanthelium oligosanthes</name>
    <dbReference type="NCBI Taxonomy" id="888268"/>
    <lineage>
        <taxon>Eukaryota</taxon>
        <taxon>Viridiplantae</taxon>
        <taxon>Streptophyta</taxon>
        <taxon>Embryophyta</taxon>
        <taxon>Tracheophyta</taxon>
        <taxon>Spermatophyta</taxon>
        <taxon>Magnoliopsida</taxon>
        <taxon>Liliopsida</taxon>
        <taxon>Poales</taxon>
        <taxon>Poaceae</taxon>
        <taxon>PACMAD clade</taxon>
        <taxon>Panicoideae</taxon>
        <taxon>Panicodae</taxon>
        <taxon>Paniceae</taxon>
        <taxon>Dichantheliinae</taxon>
        <taxon>Dichanthelium</taxon>
    </lineage>
</organism>